<dbReference type="EMBL" id="UINC01004535">
    <property type="protein sequence ID" value="SVA15041.1"/>
    <property type="molecule type" value="Genomic_DNA"/>
</dbReference>
<dbReference type="GO" id="GO:0015937">
    <property type="term" value="P:coenzyme A biosynthetic process"/>
    <property type="evidence" value="ECO:0007669"/>
    <property type="project" value="InterPro"/>
</dbReference>
<dbReference type="GO" id="GO:0004632">
    <property type="term" value="F:phosphopantothenate--cysteine ligase activity"/>
    <property type="evidence" value="ECO:0007669"/>
    <property type="project" value="InterPro"/>
</dbReference>
<dbReference type="Gene3D" id="3.40.50.10300">
    <property type="entry name" value="CoaB-like"/>
    <property type="match status" value="1"/>
</dbReference>
<protein>
    <submittedName>
        <fullName evidence="5">Uncharacterized protein</fullName>
    </submittedName>
</protein>
<dbReference type="AlphaFoldDB" id="A0A381THQ8"/>
<dbReference type="HAMAP" id="MF_02225">
    <property type="entry name" value="CoaBC"/>
    <property type="match status" value="1"/>
</dbReference>
<dbReference type="Pfam" id="PF04127">
    <property type="entry name" value="DFP"/>
    <property type="match status" value="1"/>
</dbReference>
<evidence type="ECO:0000313" key="5">
    <source>
        <dbReference type="EMBL" id="SVA15041.1"/>
    </source>
</evidence>
<dbReference type="PANTHER" id="PTHR14359:SF6">
    <property type="entry name" value="PHOSPHOPANTOTHENOYLCYSTEINE DECARBOXYLASE"/>
    <property type="match status" value="1"/>
</dbReference>
<accession>A0A381THQ8</accession>
<keyword evidence="1" id="KW-0210">Decarboxylase</keyword>
<dbReference type="InterPro" id="IPR005252">
    <property type="entry name" value="CoaBC"/>
</dbReference>
<dbReference type="InterPro" id="IPR007085">
    <property type="entry name" value="DNA/pantothenate-metab_flavo_C"/>
</dbReference>
<sequence>MGLIALGVSGGIGAYKAVEVARGLQRSGHEVVTIMTKAAQEFVGPLTFEAITHRPVIHDQFSQGKNSTIEHIQLASSIDALLVAPATANQIGKFAHGIADDFLSTLYLATRAPIVIAPAMNTNMLEHTSVQRNLDLLRSNGVRVVDSETGSLACGWHGDGRLAEPAVIVETVHSLLQPQGSMLGKCLLITAGPTYEDFDPVRFLGNRSSGRMGFALAIEAAKRGARVILVTGPTSLSVPERVEVTKIRSAAEMHVAVMAHVEECDAVIMAAAVADYTPVNGRAEEKQVKGDEVVTVKLKLTPDILAELGKWREGRKLPVLVGFSAECGEDTQRARRKLDAKKIDLIVANDVSRDDAGFDVGTNIATLISQNDEDLRPLQSKPDLARDILDRVERILTRLGKPLEARL</sequence>
<evidence type="ECO:0000256" key="1">
    <source>
        <dbReference type="ARBA" id="ARBA00022793"/>
    </source>
</evidence>
<proteinExistence type="inferred from homology"/>
<dbReference type="InterPro" id="IPR036551">
    <property type="entry name" value="Flavin_trans-like"/>
</dbReference>
<dbReference type="GO" id="GO:0071513">
    <property type="term" value="C:phosphopantothenoylcysteine decarboxylase complex"/>
    <property type="evidence" value="ECO:0007669"/>
    <property type="project" value="TreeGrafter"/>
</dbReference>
<dbReference type="InterPro" id="IPR003382">
    <property type="entry name" value="Flavoprotein"/>
</dbReference>
<organism evidence="5">
    <name type="scientific">marine metagenome</name>
    <dbReference type="NCBI Taxonomy" id="408172"/>
    <lineage>
        <taxon>unclassified sequences</taxon>
        <taxon>metagenomes</taxon>
        <taxon>ecological metagenomes</taxon>
    </lineage>
</organism>
<evidence type="ECO:0000259" key="3">
    <source>
        <dbReference type="Pfam" id="PF02441"/>
    </source>
</evidence>
<keyword evidence="2" id="KW-0456">Lyase</keyword>
<name>A0A381THQ8_9ZZZZ</name>
<feature type="domain" description="Flavoprotein" evidence="3">
    <location>
        <begin position="4"/>
        <end position="174"/>
    </location>
</feature>
<dbReference type="GO" id="GO:0004633">
    <property type="term" value="F:phosphopantothenoylcysteine decarboxylase activity"/>
    <property type="evidence" value="ECO:0007669"/>
    <property type="project" value="InterPro"/>
</dbReference>
<dbReference type="Pfam" id="PF02441">
    <property type="entry name" value="Flavoprotein"/>
    <property type="match status" value="1"/>
</dbReference>
<dbReference type="NCBIfam" id="TIGR00521">
    <property type="entry name" value="coaBC_dfp"/>
    <property type="match status" value="1"/>
</dbReference>
<feature type="domain" description="DNA/pantothenate metabolism flavoprotein C-terminal" evidence="4">
    <location>
        <begin position="183"/>
        <end position="394"/>
    </location>
</feature>
<dbReference type="GO" id="GO:0015941">
    <property type="term" value="P:pantothenate catabolic process"/>
    <property type="evidence" value="ECO:0007669"/>
    <property type="project" value="InterPro"/>
</dbReference>
<dbReference type="SUPFAM" id="SSF52507">
    <property type="entry name" value="Homo-oligomeric flavin-containing Cys decarboxylases, HFCD"/>
    <property type="match status" value="1"/>
</dbReference>
<dbReference type="SUPFAM" id="SSF102645">
    <property type="entry name" value="CoaB-like"/>
    <property type="match status" value="1"/>
</dbReference>
<evidence type="ECO:0000259" key="4">
    <source>
        <dbReference type="Pfam" id="PF04127"/>
    </source>
</evidence>
<reference evidence="5" key="1">
    <citation type="submission" date="2018-05" db="EMBL/GenBank/DDBJ databases">
        <authorList>
            <person name="Lanie J.A."/>
            <person name="Ng W.-L."/>
            <person name="Kazmierczak K.M."/>
            <person name="Andrzejewski T.M."/>
            <person name="Davidsen T.M."/>
            <person name="Wayne K.J."/>
            <person name="Tettelin H."/>
            <person name="Glass J.I."/>
            <person name="Rusch D."/>
            <person name="Podicherti R."/>
            <person name="Tsui H.-C.T."/>
            <person name="Winkler M.E."/>
        </authorList>
    </citation>
    <scope>NUCLEOTIDE SEQUENCE</scope>
</reference>
<dbReference type="Gene3D" id="3.40.50.1950">
    <property type="entry name" value="Flavin prenyltransferase-like"/>
    <property type="match status" value="1"/>
</dbReference>
<evidence type="ECO:0000256" key="2">
    <source>
        <dbReference type="ARBA" id="ARBA00023239"/>
    </source>
</evidence>
<dbReference type="GO" id="GO:0010181">
    <property type="term" value="F:FMN binding"/>
    <property type="evidence" value="ECO:0007669"/>
    <property type="project" value="InterPro"/>
</dbReference>
<gene>
    <name evidence="5" type="ORF">METZ01_LOCUS67895</name>
</gene>
<dbReference type="InterPro" id="IPR035929">
    <property type="entry name" value="CoaB-like_sf"/>
</dbReference>
<dbReference type="PANTHER" id="PTHR14359">
    <property type="entry name" value="HOMO-OLIGOMERIC FLAVIN CONTAINING CYS DECARBOXYLASE FAMILY"/>
    <property type="match status" value="1"/>
</dbReference>